<evidence type="ECO:0000256" key="1">
    <source>
        <dbReference type="SAM" id="MobiDB-lite"/>
    </source>
</evidence>
<dbReference type="Gene3D" id="1.10.3210.10">
    <property type="entry name" value="Hypothetical protein af1432"/>
    <property type="match status" value="1"/>
</dbReference>
<dbReference type="AlphaFoldDB" id="A0A3B0UR62"/>
<feature type="non-terminal residue" evidence="2">
    <location>
        <position position="87"/>
    </location>
</feature>
<sequence length="87" mass="10119">MNWNQLLSSARSGSQTTAQQQERSNFEADYDRIIFSYPFRRLQDKTQVFPLPEQDFVHNRLTHSLEVSSVGRTLGKRAGEKVIERYG</sequence>
<dbReference type="EC" id="3.1.5.1" evidence="2"/>
<gene>
    <name evidence="2" type="ORF">MNBD_BACTEROID06-1369</name>
</gene>
<proteinExistence type="predicted"/>
<accession>A0A3B0UR62</accession>
<protein>
    <submittedName>
        <fullName evidence="2">Deoxyguanosinetriphosphate triphosphohydrolase</fullName>
        <ecNumber evidence="2">3.1.5.1</ecNumber>
    </submittedName>
</protein>
<feature type="compositionally biased region" description="Polar residues" evidence="1">
    <location>
        <begin position="1"/>
        <end position="23"/>
    </location>
</feature>
<dbReference type="GO" id="GO:0008832">
    <property type="term" value="F:dGTPase activity"/>
    <property type="evidence" value="ECO:0007669"/>
    <property type="project" value="UniProtKB-EC"/>
</dbReference>
<dbReference type="SUPFAM" id="SSF109604">
    <property type="entry name" value="HD-domain/PDEase-like"/>
    <property type="match status" value="1"/>
</dbReference>
<feature type="region of interest" description="Disordered" evidence="1">
    <location>
        <begin position="1"/>
        <end position="24"/>
    </location>
</feature>
<evidence type="ECO:0000313" key="2">
    <source>
        <dbReference type="EMBL" id="VAW28822.1"/>
    </source>
</evidence>
<keyword evidence="2" id="KW-0378">Hydrolase</keyword>
<dbReference type="EMBL" id="UOES01000460">
    <property type="protein sequence ID" value="VAW28822.1"/>
    <property type="molecule type" value="Genomic_DNA"/>
</dbReference>
<reference evidence="2" key="1">
    <citation type="submission" date="2018-06" db="EMBL/GenBank/DDBJ databases">
        <authorList>
            <person name="Zhirakovskaya E."/>
        </authorList>
    </citation>
    <scope>NUCLEOTIDE SEQUENCE</scope>
</reference>
<organism evidence="2">
    <name type="scientific">hydrothermal vent metagenome</name>
    <dbReference type="NCBI Taxonomy" id="652676"/>
    <lineage>
        <taxon>unclassified sequences</taxon>
        <taxon>metagenomes</taxon>
        <taxon>ecological metagenomes</taxon>
    </lineage>
</organism>
<name>A0A3B0UR62_9ZZZZ</name>